<evidence type="ECO:0000256" key="3">
    <source>
        <dbReference type="SAM" id="MobiDB-lite"/>
    </source>
</evidence>
<protein>
    <submittedName>
        <fullName evidence="5">CLOCK-interacting pacemaker b</fullName>
    </submittedName>
</protein>
<evidence type="ECO:0000259" key="4">
    <source>
        <dbReference type="PROSITE" id="PS50278"/>
    </source>
</evidence>
<organism evidence="5 6">
    <name type="scientific">Poecilia formosa</name>
    <name type="common">Amazon molly</name>
    <name type="synonym">Limia formosa</name>
    <dbReference type="NCBI Taxonomy" id="48698"/>
    <lineage>
        <taxon>Eukaryota</taxon>
        <taxon>Metazoa</taxon>
        <taxon>Chordata</taxon>
        <taxon>Craniata</taxon>
        <taxon>Vertebrata</taxon>
        <taxon>Euteleostomi</taxon>
        <taxon>Actinopterygii</taxon>
        <taxon>Neopterygii</taxon>
        <taxon>Teleostei</taxon>
        <taxon>Neoteleostei</taxon>
        <taxon>Acanthomorphata</taxon>
        <taxon>Ovalentaria</taxon>
        <taxon>Atherinomorphae</taxon>
        <taxon>Cyprinodontiformes</taxon>
        <taxon>Poeciliidae</taxon>
        <taxon>Poeciliinae</taxon>
        <taxon>Poecilia</taxon>
    </lineage>
</organism>
<dbReference type="SUPFAM" id="SSF57501">
    <property type="entry name" value="Cystine-knot cytokines"/>
    <property type="match status" value="1"/>
</dbReference>
<dbReference type="SMART" id="SM00141">
    <property type="entry name" value="PDGF"/>
    <property type="match status" value="1"/>
</dbReference>
<dbReference type="Proteomes" id="UP000028760">
    <property type="component" value="Unassembled WGS sequence"/>
</dbReference>
<name>A0A096M8A4_POEFO</name>
<dbReference type="Gene3D" id="2.10.90.10">
    <property type="entry name" value="Cystine-knot cytokines"/>
    <property type="match status" value="1"/>
</dbReference>
<evidence type="ECO:0000256" key="2">
    <source>
        <dbReference type="RuleBase" id="RU003818"/>
    </source>
</evidence>
<feature type="domain" description="Platelet-derived growth factor (PDGF) family profile" evidence="4">
    <location>
        <begin position="1"/>
        <end position="90"/>
    </location>
</feature>
<dbReference type="PANTHER" id="PTHR34648">
    <property type="entry name" value="CLOCK-INTERACTING PACEMAKER"/>
    <property type="match status" value="1"/>
</dbReference>
<proteinExistence type="inferred from homology"/>
<feature type="region of interest" description="Disordered" evidence="3">
    <location>
        <begin position="186"/>
        <end position="244"/>
    </location>
</feature>
<feature type="region of interest" description="Disordered" evidence="3">
    <location>
        <begin position="264"/>
        <end position="319"/>
    </location>
</feature>
<dbReference type="AlphaFoldDB" id="A0A096M8A4"/>
<dbReference type="PROSITE" id="PS50278">
    <property type="entry name" value="PDGF_2"/>
    <property type="match status" value="1"/>
</dbReference>
<dbReference type="EMBL" id="AYCK01015196">
    <property type="status" value="NOT_ANNOTATED_CDS"/>
    <property type="molecule type" value="Genomic_DNA"/>
</dbReference>
<feature type="compositionally biased region" description="Low complexity" evidence="3">
    <location>
        <begin position="264"/>
        <end position="293"/>
    </location>
</feature>
<dbReference type="GeneTree" id="ENSGT00510000048522"/>
<dbReference type="GO" id="GO:0042754">
    <property type="term" value="P:negative regulation of circadian rhythm"/>
    <property type="evidence" value="ECO:0007669"/>
    <property type="project" value="InterPro"/>
</dbReference>
<dbReference type="InterPro" id="IPR029034">
    <property type="entry name" value="Cystine-knot_cytokine"/>
</dbReference>
<feature type="region of interest" description="Disordered" evidence="3">
    <location>
        <begin position="94"/>
        <end position="123"/>
    </location>
</feature>
<reference evidence="5" key="2">
    <citation type="submission" date="2025-08" db="UniProtKB">
        <authorList>
            <consortium name="Ensembl"/>
        </authorList>
    </citation>
    <scope>IDENTIFICATION</scope>
</reference>
<dbReference type="InterPro" id="IPR031602">
    <property type="entry name" value="CIPC"/>
</dbReference>
<dbReference type="GO" id="GO:0045892">
    <property type="term" value="P:negative regulation of DNA-templated transcription"/>
    <property type="evidence" value="ECO:0007669"/>
    <property type="project" value="InterPro"/>
</dbReference>
<dbReference type="GO" id="GO:0016020">
    <property type="term" value="C:membrane"/>
    <property type="evidence" value="ECO:0007669"/>
    <property type="project" value="InterPro"/>
</dbReference>
<evidence type="ECO:0000256" key="1">
    <source>
        <dbReference type="ARBA" id="ARBA00023030"/>
    </source>
</evidence>
<keyword evidence="1 2" id="KW-0339">Growth factor</keyword>
<dbReference type="PANTHER" id="PTHR34648:SF6">
    <property type="entry name" value="CLOCK-INTERACTING PACEMAKER-RELATED"/>
    <property type="match status" value="1"/>
</dbReference>
<reference evidence="6" key="1">
    <citation type="submission" date="2013-10" db="EMBL/GenBank/DDBJ databases">
        <authorList>
            <person name="Schartl M."/>
            <person name="Warren W."/>
        </authorList>
    </citation>
    <scope>NUCLEOTIDE SEQUENCE [LARGE SCALE GENOMIC DNA]</scope>
    <source>
        <strain evidence="6">female</strain>
    </source>
</reference>
<dbReference type="EMBL" id="AYCK01015197">
    <property type="status" value="NOT_ANNOTATED_CDS"/>
    <property type="molecule type" value="Genomic_DNA"/>
</dbReference>
<comment type="similarity">
    <text evidence="2">Belongs to the PDGF/VEGF growth factor family.</text>
</comment>
<sequence>MGFMEVLNKSLCRPIEQYVEVEKEFPKEFEGFYIPRCVSLFRCSNCCLDESRECYPVVERNISLEVSWSHQVINLTFVEHLECGFYASSEHLSTMDTTDSEDSPQPGGRQAAKATGSGPKPSPLAVVGGSYSRLSPMIIMNNVVLKQIKPVENPPSLKPWGFSPAVEVVQPVVPQPQVVFLQPVVSRQASKEAASKHRRSKKYLPILKSYPKIAPHPGDSSASSGRGTASSSSSTTSSSSGSEKCSSLTSNLWEQCPREKVQRSLCSSTSNSGAASPSLPGTPSTPSTMSPLLQSRLSLPAAETSSGDAERPLSASDALPFGHSKNQALTLDSISSLECSVSDGNPDTKRKRFCNTYNILSKSGLLDITLRTKELLRQNQSTQSELDRLKKHTDLFLQALQSGDTSACMKLLTNLQEEDRDRAAQGCTDPLFSLP</sequence>
<reference evidence="5" key="3">
    <citation type="submission" date="2025-09" db="UniProtKB">
        <authorList>
            <consortium name="Ensembl"/>
        </authorList>
    </citation>
    <scope>IDENTIFICATION</scope>
</reference>
<dbReference type="Pfam" id="PF00341">
    <property type="entry name" value="PDGF"/>
    <property type="match status" value="1"/>
</dbReference>
<dbReference type="Pfam" id="PF15800">
    <property type="entry name" value="CiPC"/>
    <property type="match status" value="1"/>
</dbReference>
<dbReference type="GO" id="GO:0008083">
    <property type="term" value="F:growth factor activity"/>
    <property type="evidence" value="ECO:0007669"/>
    <property type="project" value="UniProtKB-KW"/>
</dbReference>
<evidence type="ECO:0000313" key="6">
    <source>
        <dbReference type="Proteomes" id="UP000028760"/>
    </source>
</evidence>
<evidence type="ECO:0000313" key="5">
    <source>
        <dbReference type="Ensembl" id="ENSPFOP00000027645.1"/>
    </source>
</evidence>
<keyword evidence="6" id="KW-1185">Reference proteome</keyword>
<dbReference type="InterPro" id="IPR000072">
    <property type="entry name" value="PDGF/VEGF_dom"/>
</dbReference>
<accession>A0A096M8A4</accession>
<dbReference type="GO" id="GO:0005634">
    <property type="term" value="C:nucleus"/>
    <property type="evidence" value="ECO:0007669"/>
    <property type="project" value="TreeGrafter"/>
</dbReference>
<dbReference type="Ensembl" id="ENSPFOT00000027613.1">
    <property type="protein sequence ID" value="ENSPFOP00000027645.1"/>
    <property type="gene ID" value="ENSPFOG00000003066.2"/>
</dbReference>
<feature type="compositionally biased region" description="Low complexity" evidence="3">
    <location>
        <begin position="218"/>
        <end position="244"/>
    </location>
</feature>